<dbReference type="Pfam" id="PF13801">
    <property type="entry name" value="Metal_resist"/>
    <property type="match status" value="1"/>
</dbReference>
<name>A0A147HW64_9SPHN</name>
<accession>A0A147HW64</accession>
<comment type="caution">
    <text evidence="1">The sequence shown here is derived from an EMBL/GenBank/DDBJ whole genome shotgun (WGS) entry which is preliminary data.</text>
</comment>
<dbReference type="EMBL" id="LDTD01000076">
    <property type="protein sequence ID" value="KTT69145.1"/>
    <property type="molecule type" value="Genomic_DNA"/>
</dbReference>
<organism evidence="1 2">
    <name type="scientific">Sphingomonas sanguinis</name>
    <dbReference type="NCBI Taxonomy" id="33051"/>
    <lineage>
        <taxon>Bacteria</taxon>
        <taxon>Pseudomonadati</taxon>
        <taxon>Pseudomonadota</taxon>
        <taxon>Alphaproteobacteria</taxon>
        <taxon>Sphingomonadales</taxon>
        <taxon>Sphingomonadaceae</taxon>
        <taxon>Sphingomonas</taxon>
    </lineage>
</organism>
<dbReference type="RefSeq" id="WP_041043253.1">
    <property type="nucleotide sequence ID" value="NZ_LDTD01000076.1"/>
</dbReference>
<dbReference type="AlphaFoldDB" id="A0A147HW64"/>
<dbReference type="PATRIC" id="fig|33051.3.peg.3494"/>
<dbReference type="Gene3D" id="1.20.120.1490">
    <property type="match status" value="1"/>
</dbReference>
<dbReference type="InterPro" id="IPR025961">
    <property type="entry name" value="Metal_resist"/>
</dbReference>
<protein>
    <submittedName>
        <fullName evidence="1">Heavy metal resistance protein</fullName>
    </submittedName>
</protein>
<evidence type="ECO:0000313" key="2">
    <source>
        <dbReference type="Proteomes" id="UP000072867"/>
    </source>
</evidence>
<evidence type="ECO:0000313" key="1">
    <source>
        <dbReference type="EMBL" id="KTT69145.1"/>
    </source>
</evidence>
<reference evidence="1 2" key="1">
    <citation type="journal article" date="2016" name="Front. Microbiol.">
        <title>Genomic Resource of Rice Seed Associated Bacteria.</title>
        <authorList>
            <person name="Midha S."/>
            <person name="Bansal K."/>
            <person name="Sharma S."/>
            <person name="Kumar N."/>
            <person name="Patil P.P."/>
            <person name="Chaudhry V."/>
            <person name="Patil P.B."/>
        </authorList>
    </citation>
    <scope>NUCLEOTIDE SEQUENCE [LARGE SCALE GENOMIC DNA]</scope>
    <source>
        <strain evidence="1 2">NS319</strain>
    </source>
</reference>
<sequence length="146" mass="15732">MTSTKRVVLCALLAFLAAIGGVFIGRALLPQPKQPGAALHEVLHHKLALDGDQQARLKVLEDRFAVQRRALELEMRAANARLAEAIEAEHGNGPRVAAAVDQSHAAMGELQKATLAHIFAMRQLLRPDQTSQFDDAVVKALTDGQG</sequence>
<proteinExistence type="predicted"/>
<dbReference type="Proteomes" id="UP000072867">
    <property type="component" value="Unassembled WGS sequence"/>
</dbReference>
<gene>
    <name evidence="1" type="ORF">NS319_11450</name>
</gene>